<name>X6NIA4_RETFI</name>
<keyword evidence="1" id="KW-0175">Coiled coil</keyword>
<feature type="coiled-coil region" evidence="1">
    <location>
        <begin position="8"/>
        <end position="35"/>
    </location>
</feature>
<feature type="transmembrane region" description="Helical" evidence="2">
    <location>
        <begin position="107"/>
        <end position="128"/>
    </location>
</feature>
<feature type="non-terminal residue" evidence="3">
    <location>
        <position position="1"/>
    </location>
</feature>
<keyword evidence="2" id="KW-1133">Transmembrane helix</keyword>
<protein>
    <submittedName>
        <fullName evidence="3">Uncharacterized protein</fullName>
    </submittedName>
</protein>
<dbReference type="EMBL" id="ASPP01008370">
    <property type="protein sequence ID" value="ETO25643.1"/>
    <property type="molecule type" value="Genomic_DNA"/>
</dbReference>
<evidence type="ECO:0000256" key="1">
    <source>
        <dbReference type="SAM" id="Coils"/>
    </source>
</evidence>
<reference evidence="3 4" key="1">
    <citation type="journal article" date="2013" name="Curr. Biol.">
        <title>The Genome of the Foraminiferan Reticulomyxa filosa.</title>
        <authorList>
            <person name="Glockner G."/>
            <person name="Hulsmann N."/>
            <person name="Schleicher M."/>
            <person name="Noegel A.A."/>
            <person name="Eichinger L."/>
            <person name="Gallinger C."/>
            <person name="Pawlowski J."/>
            <person name="Sierra R."/>
            <person name="Euteneuer U."/>
            <person name="Pillet L."/>
            <person name="Moustafa A."/>
            <person name="Platzer M."/>
            <person name="Groth M."/>
            <person name="Szafranski K."/>
            <person name="Schliwa M."/>
        </authorList>
    </citation>
    <scope>NUCLEOTIDE SEQUENCE [LARGE SCALE GENOMIC DNA]</scope>
</reference>
<evidence type="ECO:0000313" key="3">
    <source>
        <dbReference type="EMBL" id="ETO25643.1"/>
    </source>
</evidence>
<comment type="caution">
    <text evidence="3">The sequence shown here is derived from an EMBL/GenBank/DDBJ whole genome shotgun (WGS) entry which is preliminary data.</text>
</comment>
<sequence>KKVTGEELALQQKLVNSLRNELQEYKERVTFKIQLQKKKKKKKKKFIALKFAKQLAEKTVIKNEFEKMKVEIEQCKDANKQMDQTIKTKDELIKGLRSKCAQLTHQAYLVCFFFLCMYLLICESIGTIQSTIGLFYFAVSFLFTYPFLFHSLLKQKVWLFEQKQQVEDLKKQLADSKHIDIENTDEFKELNEVNDKLVSSALSHFFFFS</sequence>
<keyword evidence="2" id="KW-0472">Membrane</keyword>
<feature type="transmembrane region" description="Helical" evidence="2">
    <location>
        <begin position="134"/>
        <end position="153"/>
    </location>
</feature>
<dbReference type="AlphaFoldDB" id="X6NIA4"/>
<evidence type="ECO:0000256" key="2">
    <source>
        <dbReference type="SAM" id="Phobius"/>
    </source>
</evidence>
<keyword evidence="2" id="KW-0812">Transmembrane</keyword>
<evidence type="ECO:0000313" key="4">
    <source>
        <dbReference type="Proteomes" id="UP000023152"/>
    </source>
</evidence>
<dbReference type="Proteomes" id="UP000023152">
    <property type="component" value="Unassembled WGS sequence"/>
</dbReference>
<keyword evidence="4" id="KW-1185">Reference proteome</keyword>
<organism evidence="3 4">
    <name type="scientific">Reticulomyxa filosa</name>
    <dbReference type="NCBI Taxonomy" id="46433"/>
    <lineage>
        <taxon>Eukaryota</taxon>
        <taxon>Sar</taxon>
        <taxon>Rhizaria</taxon>
        <taxon>Retaria</taxon>
        <taxon>Foraminifera</taxon>
        <taxon>Monothalamids</taxon>
        <taxon>Reticulomyxidae</taxon>
        <taxon>Reticulomyxa</taxon>
    </lineage>
</organism>
<proteinExistence type="predicted"/>
<accession>X6NIA4</accession>
<gene>
    <name evidence="3" type="ORF">RFI_11495</name>
</gene>